<dbReference type="GO" id="GO:0005886">
    <property type="term" value="C:plasma membrane"/>
    <property type="evidence" value="ECO:0007669"/>
    <property type="project" value="UniProtKB-SubCell"/>
</dbReference>
<name>A0A3E1QBR9_9FLAO</name>
<accession>A0A3E1QBR9</accession>
<dbReference type="Gene3D" id="1.20.1640.10">
    <property type="entry name" value="Multidrug efflux transporter AcrB transmembrane domain"/>
    <property type="match status" value="2"/>
</dbReference>
<feature type="transmembrane region" description="Helical" evidence="7">
    <location>
        <begin position="779"/>
        <end position="803"/>
    </location>
</feature>
<evidence type="ECO:0000256" key="4">
    <source>
        <dbReference type="ARBA" id="ARBA00022989"/>
    </source>
</evidence>
<dbReference type="InterPro" id="IPR004869">
    <property type="entry name" value="MMPL_dom"/>
</dbReference>
<proteinExistence type="predicted"/>
<keyword evidence="10" id="KW-1185">Reference proteome</keyword>
<evidence type="ECO:0000256" key="3">
    <source>
        <dbReference type="ARBA" id="ARBA00022692"/>
    </source>
</evidence>
<feature type="transmembrane region" description="Helical" evidence="7">
    <location>
        <begin position="361"/>
        <end position="380"/>
    </location>
</feature>
<keyword evidence="4 7" id="KW-1133">Transmembrane helix</keyword>
<keyword evidence="5 7" id="KW-0472">Membrane</keyword>
<dbReference type="SUPFAM" id="SSF82866">
    <property type="entry name" value="Multidrug efflux transporter AcrB transmembrane domain"/>
    <property type="match status" value="2"/>
</dbReference>
<gene>
    <name evidence="9" type="ORF">DZ858_05845</name>
</gene>
<feature type="domain" description="Membrane transport protein MMPL" evidence="8">
    <location>
        <begin position="660"/>
        <end position="801"/>
    </location>
</feature>
<feature type="transmembrane region" description="Helical" evidence="7">
    <location>
        <begin position="268"/>
        <end position="287"/>
    </location>
</feature>
<feature type="transmembrane region" description="Helical" evidence="7">
    <location>
        <begin position="682"/>
        <end position="704"/>
    </location>
</feature>
<dbReference type="PANTHER" id="PTHR33406:SF13">
    <property type="entry name" value="MEMBRANE PROTEIN YDFJ"/>
    <property type="match status" value="1"/>
</dbReference>
<feature type="transmembrane region" description="Helical" evidence="7">
    <location>
        <begin position="436"/>
        <end position="455"/>
    </location>
</feature>
<dbReference type="Proteomes" id="UP000261082">
    <property type="component" value="Unassembled WGS sequence"/>
</dbReference>
<dbReference type="OrthoDB" id="9803035at2"/>
<feature type="transmembrane region" description="Helical" evidence="7">
    <location>
        <begin position="386"/>
        <end position="409"/>
    </location>
</feature>
<feature type="transmembrane region" description="Helical" evidence="7">
    <location>
        <begin position="661"/>
        <end position="677"/>
    </location>
</feature>
<evidence type="ECO:0000256" key="7">
    <source>
        <dbReference type="SAM" id="Phobius"/>
    </source>
</evidence>
<keyword evidence="2" id="KW-1003">Cell membrane</keyword>
<feature type="transmembrane region" description="Helical" evidence="7">
    <location>
        <begin position="294"/>
        <end position="314"/>
    </location>
</feature>
<keyword evidence="3 7" id="KW-0812">Transmembrane</keyword>
<comment type="subcellular location">
    <subcellularLocation>
        <location evidence="1">Cell membrane</location>
        <topology evidence="1">Multi-pass membrane protein</topology>
    </subcellularLocation>
</comment>
<dbReference type="Pfam" id="PF03176">
    <property type="entry name" value="MMPL"/>
    <property type="match status" value="2"/>
</dbReference>
<feature type="domain" description="Membrane transport protein MMPL" evidence="8">
    <location>
        <begin position="203"/>
        <end position="408"/>
    </location>
</feature>
<evidence type="ECO:0000313" key="9">
    <source>
        <dbReference type="EMBL" id="RFN59582.1"/>
    </source>
</evidence>
<reference evidence="9 10" key="1">
    <citation type="journal article" date="2007" name="Int. J. Syst. Evol. Microbiol.">
        <title>Marixanthomonas ophiurae gen. nov., sp. nov., a marine bacterium of the family Flavobacteriaceae isolated from a deep-sea brittle star.</title>
        <authorList>
            <person name="Romanenko L.A."/>
            <person name="Uchino M."/>
            <person name="Frolova G.M."/>
            <person name="Mikhailov V.V."/>
        </authorList>
    </citation>
    <scope>NUCLEOTIDE SEQUENCE [LARGE SCALE GENOMIC DNA]</scope>
    <source>
        <strain evidence="9 10">KMM 3046</strain>
    </source>
</reference>
<dbReference type="AlphaFoldDB" id="A0A3E1QBR9"/>
<feature type="transmembrane region" description="Helical" evidence="7">
    <location>
        <begin position="17"/>
        <end position="39"/>
    </location>
</feature>
<evidence type="ECO:0000256" key="1">
    <source>
        <dbReference type="ARBA" id="ARBA00004651"/>
    </source>
</evidence>
<evidence type="ECO:0000256" key="5">
    <source>
        <dbReference type="ARBA" id="ARBA00023136"/>
    </source>
</evidence>
<dbReference type="PANTHER" id="PTHR33406">
    <property type="entry name" value="MEMBRANE PROTEIN MJ1562-RELATED"/>
    <property type="match status" value="1"/>
</dbReference>
<evidence type="ECO:0000256" key="2">
    <source>
        <dbReference type="ARBA" id="ARBA00022475"/>
    </source>
</evidence>
<protein>
    <recommendedName>
        <fullName evidence="8">Membrane transport protein MMPL domain-containing protein</fullName>
    </recommendedName>
</protein>
<feature type="coiled-coil region" evidence="6">
    <location>
        <begin position="618"/>
        <end position="645"/>
    </location>
</feature>
<evidence type="ECO:0000256" key="6">
    <source>
        <dbReference type="SAM" id="Coils"/>
    </source>
</evidence>
<feature type="transmembrane region" description="Helical" evidence="7">
    <location>
        <begin position="320"/>
        <end position="341"/>
    </location>
</feature>
<evidence type="ECO:0000259" key="8">
    <source>
        <dbReference type="Pfam" id="PF03176"/>
    </source>
</evidence>
<evidence type="ECO:0000313" key="10">
    <source>
        <dbReference type="Proteomes" id="UP000261082"/>
    </source>
</evidence>
<sequence length="813" mass="91058">MDRFFFKLYTSIQKQRAVFFIVLAVICAGLCSIAFQVSFEEDISKLIPSNSENEQFQKVLKNIRFTDKVIINIKKEGGTTEDLVGYASALKDSLIPLKKDYIENIQGAAKEETLFETMDFVYGNLPLFFTETDYAILKNKLSKDSISKTMKANYKTLVSPSGMLAKKEILKDPLHLTNLALQNLKNIGIEDGFKLKNGFVMTDDEQHILLFITPKFSSSDSEKNTAFTKKLYQLQEQINTTFDRKVTSNYYGAAFIAAANAKQIKSDIQLTIGIALTILLLIFIGFYRSVWIPLIILFPTIFGALVSIAFLVLIRPQLSAISLGIGSILLGITLDYSLHILTHIKNGETGKQLYKSITKPILMSSLTTALAFLCLLFIKSQALQDLGIFAAVSVLGASVMALLFIPQVYKKKTVSNTKKKTVFNRITAYPIHKNKMVVVCLAVLLVISCFSYSSVEFNKDLEQLNYKPEQLVKAEEELETITNSVSKSLYVTTYGATLEKALQQNDSVYSLLKALEKQSEIEAFNSVGGLVASEEKQNEKIQEWNQFWKSERLENVKSSINNTSEALGFKSNAFASFYNHLNSNYKPLELSDYPEFGSKMIADYISEKNGFVTVTSVVKANENQIEMLQTRIEELQNTLVIDRKQLNETLLNTLQNDFNTLLWYCFGVVVLALLLFYRNWKLVVVTTVPICLTWLLTIGVMGVFQLQFNVFNSIISAFIFGLGVDYSIFITNALLNKENTNTLATHKTAILLSVVTTILGVGVLVFAKHPALQSVAAVSVIGIFSAMLIAFTVQPLLFNLLIFRKRTSTDGNH</sequence>
<dbReference type="InterPro" id="IPR050545">
    <property type="entry name" value="Mycobact_MmpL"/>
</dbReference>
<keyword evidence="6" id="KW-0175">Coiled coil</keyword>
<dbReference type="EMBL" id="QVID01000001">
    <property type="protein sequence ID" value="RFN59582.1"/>
    <property type="molecule type" value="Genomic_DNA"/>
</dbReference>
<organism evidence="9 10">
    <name type="scientific">Marixanthomonas ophiurae</name>
    <dbReference type="NCBI Taxonomy" id="387659"/>
    <lineage>
        <taxon>Bacteria</taxon>
        <taxon>Pseudomonadati</taxon>
        <taxon>Bacteroidota</taxon>
        <taxon>Flavobacteriia</taxon>
        <taxon>Flavobacteriales</taxon>
        <taxon>Flavobacteriaceae</taxon>
        <taxon>Marixanthomonas</taxon>
    </lineage>
</organism>
<dbReference type="RefSeq" id="WP_117158644.1">
    <property type="nucleotide sequence ID" value="NZ_QVID01000001.1"/>
</dbReference>
<comment type="caution">
    <text evidence="9">The sequence shown here is derived from an EMBL/GenBank/DDBJ whole genome shotgun (WGS) entry which is preliminary data.</text>
</comment>
<feature type="transmembrane region" description="Helical" evidence="7">
    <location>
        <begin position="748"/>
        <end position="767"/>
    </location>
</feature>
<feature type="transmembrane region" description="Helical" evidence="7">
    <location>
        <begin position="710"/>
        <end position="736"/>
    </location>
</feature>